<keyword evidence="2" id="KW-1185">Reference proteome</keyword>
<dbReference type="EMBL" id="PDCK01000040">
    <property type="protein sequence ID" value="PRQ47869.1"/>
    <property type="molecule type" value="Genomic_DNA"/>
</dbReference>
<evidence type="ECO:0000313" key="1">
    <source>
        <dbReference type="EMBL" id="PRQ47869.1"/>
    </source>
</evidence>
<reference evidence="1 2" key="1">
    <citation type="journal article" date="2018" name="Nat. Genet.">
        <title>The Rosa genome provides new insights in the design of modern roses.</title>
        <authorList>
            <person name="Bendahmane M."/>
        </authorList>
    </citation>
    <scope>NUCLEOTIDE SEQUENCE [LARGE SCALE GENOMIC DNA]</scope>
    <source>
        <strain evidence="2">cv. Old Blush</strain>
    </source>
</reference>
<dbReference type="Gramene" id="PRQ47869">
    <property type="protein sequence ID" value="PRQ47869"/>
    <property type="gene ID" value="RchiOBHm_Chr2g0104421"/>
</dbReference>
<name>A0A2P6RN54_ROSCH</name>
<gene>
    <name evidence="1" type="ORF">RchiOBHm_Chr2g0104421</name>
</gene>
<dbReference type="Proteomes" id="UP000238479">
    <property type="component" value="Chromosome 2"/>
</dbReference>
<sequence length="107" mass="11533">MNQIRCEQHHQYSDANSPPLLYPNLTLTRTRVHGLFCQPLSISLPSKPTAKASLLAQQPGGALCSRSEPRHRGSLASFVSNSSVKCREIEVEDNGEFGSGSYGGGFG</sequence>
<evidence type="ECO:0000313" key="2">
    <source>
        <dbReference type="Proteomes" id="UP000238479"/>
    </source>
</evidence>
<organism evidence="1 2">
    <name type="scientific">Rosa chinensis</name>
    <name type="common">China rose</name>
    <dbReference type="NCBI Taxonomy" id="74649"/>
    <lineage>
        <taxon>Eukaryota</taxon>
        <taxon>Viridiplantae</taxon>
        <taxon>Streptophyta</taxon>
        <taxon>Embryophyta</taxon>
        <taxon>Tracheophyta</taxon>
        <taxon>Spermatophyta</taxon>
        <taxon>Magnoliopsida</taxon>
        <taxon>eudicotyledons</taxon>
        <taxon>Gunneridae</taxon>
        <taxon>Pentapetalae</taxon>
        <taxon>rosids</taxon>
        <taxon>fabids</taxon>
        <taxon>Rosales</taxon>
        <taxon>Rosaceae</taxon>
        <taxon>Rosoideae</taxon>
        <taxon>Rosoideae incertae sedis</taxon>
        <taxon>Rosa</taxon>
    </lineage>
</organism>
<proteinExistence type="predicted"/>
<accession>A0A2P6RN54</accession>
<dbReference type="AlphaFoldDB" id="A0A2P6RN54"/>
<protein>
    <submittedName>
        <fullName evidence="1">Uncharacterized protein</fullName>
    </submittedName>
</protein>
<comment type="caution">
    <text evidence="1">The sequence shown here is derived from an EMBL/GenBank/DDBJ whole genome shotgun (WGS) entry which is preliminary data.</text>
</comment>